<dbReference type="SUPFAM" id="SSF51735">
    <property type="entry name" value="NAD(P)-binding Rossmann-fold domains"/>
    <property type="match status" value="1"/>
</dbReference>
<protein>
    <submittedName>
        <fullName evidence="3">UDP-glucose 4-epimerase</fullName>
    </submittedName>
</protein>
<name>A0A1M7HJL7_9BACT</name>
<dbReference type="EMBL" id="FRBL01000007">
    <property type="protein sequence ID" value="SHM28513.1"/>
    <property type="molecule type" value="Genomic_DNA"/>
</dbReference>
<gene>
    <name evidence="3" type="ORF">SAMN05444266_107262</name>
</gene>
<evidence type="ECO:0000256" key="1">
    <source>
        <dbReference type="ARBA" id="ARBA00007430"/>
    </source>
</evidence>
<sequence length="336" mass="37736">MHYSNKVILVTGGTGSFGNYIVHRLLQYDVKEIRILSRDEKKQYDMRIHYKNNPRIKFFIGDIKDYTRVDEVMAGVDIVYQAAALKHVPVCENSPFEAVKTNIIGVQNVITAALKHKVGKFICVSTDKAVKPVNVMGMTKATQERLVLSANHSPENSGTIFCVVRYGNVLLSRGSVVPFFRKQLSEGQTITITDEGMTRFLLTLSDAIDLVMFATENAVGGETFVKKAPSARIVDIAALLSADFNKPHEIKVIGKFPGEKLHEILITEEELQRTEDHGDYFTVHPWWANKSFAELQQEYSSDLEVISDMVAIKELIRDADEKAAEVHVEKGEFSKI</sequence>
<proteinExistence type="inferred from homology"/>
<dbReference type="STRING" id="1419482.SAMN05444266_107262"/>
<evidence type="ECO:0000313" key="3">
    <source>
        <dbReference type="EMBL" id="SHM28513.1"/>
    </source>
</evidence>
<dbReference type="InterPro" id="IPR051203">
    <property type="entry name" value="Polysaccharide_Synthase-Rel"/>
</dbReference>
<evidence type="ECO:0000259" key="2">
    <source>
        <dbReference type="Pfam" id="PF02719"/>
    </source>
</evidence>
<accession>A0A1M7HJL7</accession>
<dbReference type="InterPro" id="IPR003869">
    <property type="entry name" value="Polysac_CapD-like"/>
</dbReference>
<dbReference type="PANTHER" id="PTHR43318:SF2">
    <property type="entry name" value="UDP-N-ACETYLGLUCOSAMINE 4,6-DEHYDRATASE (INVERTING)"/>
    <property type="match status" value="1"/>
</dbReference>
<dbReference type="OrthoDB" id="9803111at2"/>
<dbReference type="AlphaFoldDB" id="A0A1M7HJL7"/>
<reference evidence="3 4" key="1">
    <citation type="submission" date="2016-11" db="EMBL/GenBank/DDBJ databases">
        <authorList>
            <person name="Jaros S."/>
            <person name="Januszkiewicz K."/>
            <person name="Wedrychowicz H."/>
        </authorList>
    </citation>
    <scope>NUCLEOTIDE SEQUENCE [LARGE SCALE GENOMIC DNA]</scope>
    <source>
        <strain evidence="3 4">DSM 27406</strain>
    </source>
</reference>
<dbReference type="Gene3D" id="3.40.50.720">
    <property type="entry name" value="NAD(P)-binding Rossmann-like Domain"/>
    <property type="match status" value="1"/>
</dbReference>
<dbReference type="Proteomes" id="UP000184420">
    <property type="component" value="Unassembled WGS sequence"/>
</dbReference>
<dbReference type="CDD" id="cd05237">
    <property type="entry name" value="UDP_invert_4-6DH_SDR_e"/>
    <property type="match status" value="1"/>
</dbReference>
<feature type="domain" description="Polysaccharide biosynthesis protein CapD-like" evidence="2">
    <location>
        <begin position="8"/>
        <end position="284"/>
    </location>
</feature>
<dbReference type="InterPro" id="IPR036291">
    <property type="entry name" value="NAD(P)-bd_dom_sf"/>
</dbReference>
<comment type="similarity">
    <text evidence="1">Belongs to the polysaccharide synthase family.</text>
</comment>
<organism evidence="3 4">
    <name type="scientific">Chitinophaga jiangningensis</name>
    <dbReference type="NCBI Taxonomy" id="1419482"/>
    <lineage>
        <taxon>Bacteria</taxon>
        <taxon>Pseudomonadati</taxon>
        <taxon>Bacteroidota</taxon>
        <taxon>Chitinophagia</taxon>
        <taxon>Chitinophagales</taxon>
        <taxon>Chitinophagaceae</taxon>
        <taxon>Chitinophaga</taxon>
    </lineage>
</organism>
<keyword evidence="4" id="KW-1185">Reference proteome</keyword>
<evidence type="ECO:0000313" key="4">
    <source>
        <dbReference type="Proteomes" id="UP000184420"/>
    </source>
</evidence>
<dbReference type="PANTHER" id="PTHR43318">
    <property type="entry name" value="UDP-N-ACETYLGLUCOSAMINE 4,6-DEHYDRATASE"/>
    <property type="match status" value="1"/>
</dbReference>
<dbReference type="Pfam" id="PF02719">
    <property type="entry name" value="Polysacc_synt_2"/>
    <property type="match status" value="1"/>
</dbReference>
<dbReference type="RefSeq" id="WP_073084287.1">
    <property type="nucleotide sequence ID" value="NZ_FRBL01000007.1"/>
</dbReference>